<dbReference type="Pfam" id="PF00912">
    <property type="entry name" value="Transgly"/>
    <property type="match status" value="1"/>
</dbReference>
<dbReference type="PANTHER" id="PTHR32282:SF34">
    <property type="entry name" value="PENICILLIN-BINDING PROTEIN 1A"/>
    <property type="match status" value="1"/>
</dbReference>
<dbReference type="Proteomes" id="UP000198815">
    <property type="component" value="Unassembled WGS sequence"/>
</dbReference>
<comment type="catalytic activity">
    <reaction evidence="12">
        <text>Preferential cleavage: (Ac)2-L-Lys-D-Ala-|-D-Ala. Also transpeptidation of peptidyl-alanyl moieties that are N-acyl substituents of D-alanine.</text>
        <dbReference type="EC" id="3.4.16.4"/>
    </reaction>
</comment>
<dbReference type="InterPro" id="IPR023346">
    <property type="entry name" value="Lysozyme-like_dom_sf"/>
</dbReference>
<dbReference type="SUPFAM" id="SSF56601">
    <property type="entry name" value="beta-lactamase/transpeptidase-like"/>
    <property type="match status" value="1"/>
</dbReference>
<dbReference type="OrthoDB" id="9766909at2"/>
<evidence type="ECO:0000256" key="9">
    <source>
        <dbReference type="ARBA" id="ARBA00022984"/>
    </source>
</evidence>
<dbReference type="AlphaFoldDB" id="A0A1H9TQ89"/>
<evidence type="ECO:0000256" key="6">
    <source>
        <dbReference type="ARBA" id="ARBA00022679"/>
    </source>
</evidence>
<dbReference type="InterPro" id="IPR001264">
    <property type="entry name" value="Glyco_trans_51"/>
</dbReference>
<proteinExistence type="inferred from homology"/>
<evidence type="ECO:0000256" key="5">
    <source>
        <dbReference type="ARBA" id="ARBA00022676"/>
    </source>
</evidence>
<gene>
    <name evidence="18" type="ORF">SAMN05443377_12640</name>
</gene>
<dbReference type="InterPro" id="IPR036950">
    <property type="entry name" value="PBP_transglycosylase"/>
</dbReference>
<feature type="domain" description="Penicillin-binding protein transpeptidase" evidence="16">
    <location>
        <begin position="361"/>
        <end position="608"/>
    </location>
</feature>
<dbReference type="GO" id="GO:0071555">
    <property type="term" value="P:cell wall organization"/>
    <property type="evidence" value="ECO:0007669"/>
    <property type="project" value="UniProtKB-KW"/>
</dbReference>
<evidence type="ECO:0000313" key="18">
    <source>
        <dbReference type="EMBL" id="SER99332.1"/>
    </source>
</evidence>
<comment type="catalytic activity">
    <reaction evidence="13">
        <text>[GlcNAc-(1-&gt;4)-Mur2Ac(oyl-L-Ala-gamma-D-Glu-L-Lys-D-Ala-D-Ala)](n)-di-trans,octa-cis-undecaprenyl diphosphate + beta-D-GlcNAc-(1-&gt;4)-Mur2Ac(oyl-L-Ala-gamma-D-Glu-L-Lys-D-Ala-D-Ala)-di-trans,octa-cis-undecaprenyl diphosphate = [GlcNAc-(1-&gt;4)-Mur2Ac(oyl-L-Ala-gamma-D-Glu-L-Lys-D-Ala-D-Ala)](n+1)-di-trans,octa-cis-undecaprenyl diphosphate + di-trans,octa-cis-undecaprenyl diphosphate + H(+)</text>
        <dbReference type="Rhea" id="RHEA:23708"/>
        <dbReference type="Rhea" id="RHEA-COMP:9602"/>
        <dbReference type="Rhea" id="RHEA-COMP:9603"/>
        <dbReference type="ChEBI" id="CHEBI:15378"/>
        <dbReference type="ChEBI" id="CHEBI:58405"/>
        <dbReference type="ChEBI" id="CHEBI:60033"/>
        <dbReference type="ChEBI" id="CHEBI:78435"/>
        <dbReference type="EC" id="2.4.99.28"/>
    </reaction>
</comment>
<evidence type="ECO:0000256" key="4">
    <source>
        <dbReference type="ARBA" id="ARBA00022670"/>
    </source>
</evidence>
<dbReference type="STRING" id="64702.SAMN05443377_12640"/>
<dbReference type="SUPFAM" id="SSF53955">
    <property type="entry name" value="Lysozyme-like"/>
    <property type="match status" value="1"/>
</dbReference>
<dbReference type="FunFam" id="1.10.3810.10:FF:000001">
    <property type="entry name" value="Penicillin-binding protein 1A"/>
    <property type="match status" value="1"/>
</dbReference>
<dbReference type="EMBL" id="FOGZ01000026">
    <property type="protein sequence ID" value="SER99332.1"/>
    <property type="molecule type" value="Genomic_DNA"/>
</dbReference>
<feature type="region of interest" description="Disordered" evidence="14">
    <location>
        <begin position="648"/>
        <end position="743"/>
    </location>
</feature>
<evidence type="ECO:0000256" key="15">
    <source>
        <dbReference type="SAM" id="Phobius"/>
    </source>
</evidence>
<feature type="transmembrane region" description="Helical" evidence="15">
    <location>
        <begin position="30"/>
        <end position="53"/>
    </location>
</feature>
<keyword evidence="3 18" id="KW-0121">Carboxypeptidase</keyword>
<name>A0A1H9TQ89_9ACTN</name>
<evidence type="ECO:0000256" key="8">
    <source>
        <dbReference type="ARBA" id="ARBA00022960"/>
    </source>
</evidence>
<keyword evidence="7" id="KW-0378">Hydrolase</keyword>
<dbReference type="GO" id="GO:0008658">
    <property type="term" value="F:penicillin binding"/>
    <property type="evidence" value="ECO:0007669"/>
    <property type="project" value="InterPro"/>
</dbReference>
<keyword evidence="9" id="KW-0573">Peptidoglycan synthesis</keyword>
<comment type="similarity">
    <text evidence="1">In the C-terminal section; belongs to the transpeptidase family.</text>
</comment>
<protein>
    <submittedName>
        <fullName evidence="18">Membrane carboxypeptidase (Penicillin-binding protein)</fullName>
    </submittedName>
</protein>
<evidence type="ECO:0000259" key="16">
    <source>
        <dbReference type="Pfam" id="PF00905"/>
    </source>
</evidence>
<accession>A0A1H9TQ89</accession>
<comment type="similarity">
    <text evidence="2">In the N-terminal section; belongs to the glycosyltransferase 51 family.</text>
</comment>
<evidence type="ECO:0000256" key="13">
    <source>
        <dbReference type="ARBA" id="ARBA00049902"/>
    </source>
</evidence>
<keyword evidence="19" id="KW-1185">Reference proteome</keyword>
<dbReference type="InterPro" id="IPR001460">
    <property type="entry name" value="PCN-bd_Tpept"/>
</dbReference>
<dbReference type="Pfam" id="PF00905">
    <property type="entry name" value="Transpeptidase"/>
    <property type="match status" value="1"/>
</dbReference>
<evidence type="ECO:0000256" key="2">
    <source>
        <dbReference type="ARBA" id="ARBA00007739"/>
    </source>
</evidence>
<feature type="compositionally biased region" description="Low complexity" evidence="14">
    <location>
        <begin position="688"/>
        <end position="707"/>
    </location>
</feature>
<evidence type="ECO:0000313" key="19">
    <source>
        <dbReference type="Proteomes" id="UP000198815"/>
    </source>
</evidence>
<dbReference type="PANTHER" id="PTHR32282">
    <property type="entry name" value="BINDING PROTEIN TRANSPEPTIDASE, PUTATIVE-RELATED"/>
    <property type="match status" value="1"/>
</dbReference>
<keyword evidence="15" id="KW-1133">Transmembrane helix</keyword>
<evidence type="ECO:0000256" key="10">
    <source>
        <dbReference type="ARBA" id="ARBA00023268"/>
    </source>
</evidence>
<dbReference type="GO" id="GO:0009002">
    <property type="term" value="F:serine-type D-Ala-D-Ala carboxypeptidase activity"/>
    <property type="evidence" value="ECO:0007669"/>
    <property type="project" value="UniProtKB-EC"/>
</dbReference>
<keyword evidence="5" id="KW-0328">Glycosyltransferase</keyword>
<dbReference type="GO" id="GO:0008360">
    <property type="term" value="P:regulation of cell shape"/>
    <property type="evidence" value="ECO:0007669"/>
    <property type="project" value="UniProtKB-KW"/>
</dbReference>
<feature type="domain" description="Glycosyl transferase family 51" evidence="17">
    <location>
        <begin position="81"/>
        <end position="254"/>
    </location>
</feature>
<feature type="compositionally biased region" description="Polar residues" evidence="14">
    <location>
        <begin position="710"/>
        <end position="722"/>
    </location>
</feature>
<dbReference type="RefSeq" id="WP_091970965.1">
    <property type="nucleotide sequence ID" value="NZ_FOGZ01000026.1"/>
</dbReference>
<evidence type="ECO:0000256" key="12">
    <source>
        <dbReference type="ARBA" id="ARBA00034000"/>
    </source>
</evidence>
<dbReference type="GO" id="GO:0030288">
    <property type="term" value="C:outer membrane-bounded periplasmic space"/>
    <property type="evidence" value="ECO:0007669"/>
    <property type="project" value="TreeGrafter"/>
</dbReference>
<reference evidence="19" key="1">
    <citation type="submission" date="2016-10" db="EMBL/GenBank/DDBJ databases">
        <authorList>
            <person name="Varghese N."/>
            <person name="Submissions S."/>
        </authorList>
    </citation>
    <scope>NUCLEOTIDE SEQUENCE [LARGE SCALE GENOMIC DNA]</scope>
    <source>
        <strain evidence="19">DSM 16859</strain>
    </source>
</reference>
<keyword evidence="10" id="KW-0511">Multifunctional enzyme</keyword>
<dbReference type="GO" id="GO:0006508">
    <property type="term" value="P:proteolysis"/>
    <property type="evidence" value="ECO:0007669"/>
    <property type="project" value="UniProtKB-KW"/>
</dbReference>
<keyword evidence="15" id="KW-0472">Membrane</keyword>
<dbReference type="GO" id="GO:0008955">
    <property type="term" value="F:peptidoglycan glycosyltransferase activity"/>
    <property type="evidence" value="ECO:0007669"/>
    <property type="project" value="UniProtKB-EC"/>
</dbReference>
<keyword evidence="4" id="KW-0645">Protease</keyword>
<evidence type="ECO:0000256" key="14">
    <source>
        <dbReference type="SAM" id="MobiDB-lite"/>
    </source>
</evidence>
<dbReference type="InterPro" id="IPR012338">
    <property type="entry name" value="Beta-lactam/transpept-like"/>
</dbReference>
<evidence type="ECO:0000259" key="17">
    <source>
        <dbReference type="Pfam" id="PF00912"/>
    </source>
</evidence>
<dbReference type="InterPro" id="IPR050396">
    <property type="entry name" value="Glycosyltr_51/Transpeptidase"/>
</dbReference>
<dbReference type="Gene3D" id="3.40.710.10">
    <property type="entry name" value="DD-peptidase/beta-lactamase superfamily"/>
    <property type="match status" value="1"/>
</dbReference>
<evidence type="ECO:0000256" key="3">
    <source>
        <dbReference type="ARBA" id="ARBA00022645"/>
    </source>
</evidence>
<keyword evidence="6" id="KW-0808">Transferase</keyword>
<organism evidence="18 19">
    <name type="scientific">Propionibacterium cyclohexanicum</name>
    <dbReference type="NCBI Taxonomy" id="64702"/>
    <lineage>
        <taxon>Bacteria</taxon>
        <taxon>Bacillati</taxon>
        <taxon>Actinomycetota</taxon>
        <taxon>Actinomycetes</taxon>
        <taxon>Propionibacteriales</taxon>
        <taxon>Propionibacteriaceae</taxon>
        <taxon>Propionibacterium</taxon>
    </lineage>
</organism>
<keyword evidence="8" id="KW-0133">Cell shape</keyword>
<dbReference type="GO" id="GO:0009252">
    <property type="term" value="P:peptidoglycan biosynthetic process"/>
    <property type="evidence" value="ECO:0007669"/>
    <property type="project" value="UniProtKB-KW"/>
</dbReference>
<keyword evidence="11" id="KW-0961">Cell wall biogenesis/degradation</keyword>
<sequence length="743" mass="78673">MAKRYRPSKQVTAKRAAGTRASKGHLAARIVTILAIVVVLALLVTVVGGFIYYRSVKLPDPNKDFTSETTTLYYRDGTTKLGELSVQNRTVVDYSKISENMKNAAIAAEDRTFWTNRGISPRGIGRSLVAIARGEDLQGGSTITQQYIKIRYLTSDQTVTRKLHELALAVKISTELSKEEILAGYLNTVYFGRGAYGVERAAEVFFNTTADKLTVPQAALLASMINNPSGLDPANGDAAKQALVERYDYVLDGMAQAGTISQADHDASYDKLPDLVAGTQSNTYGGPNGFLISMVVKELKDNGLTDAQINGGGLKVITTFDPTMQAAAIKTAQDYTAKTIESARTSQDPKSLHAAIASVAVGTGEVYALYGGPDYVTSQLNWGTTARPAASTFKAWALIAGLEQGYGLNTTLTGNTFTPKGDNVPVHNDGDVNYGRVSLLRATSYSMNTAFTDLVTRMNNGPAAVVKAANDAGVPTSDGWDLNNRIALGTAQVSPLSNATGFATIANDGQRNTTHVVKEVRDATDKVIYQGKTDATAAIDPTIARNAQTALESVVTSGTGRSAQALNREVIAKTGTKDVGEQTTAAWFVGATKQISTAVMYVAGDGNQDLNPYSASGDFDSSTYPADTWLDYMETVMQGLPKESFSGLNTVKSSASSDEQAADDEASAAAPRTSVRAQNLPTSVPIRPTAFTPAPAPSTPAARQTPADQPVQTPQASAQTEQPADGEGAQNQQARTAPLAPQR</sequence>
<keyword evidence="15" id="KW-0812">Transmembrane</keyword>
<evidence type="ECO:0000256" key="11">
    <source>
        <dbReference type="ARBA" id="ARBA00023316"/>
    </source>
</evidence>
<dbReference type="Gene3D" id="1.10.3810.10">
    <property type="entry name" value="Biosynthetic peptidoglycan transglycosylase-like"/>
    <property type="match status" value="1"/>
</dbReference>
<evidence type="ECO:0000256" key="7">
    <source>
        <dbReference type="ARBA" id="ARBA00022801"/>
    </source>
</evidence>
<evidence type="ECO:0000256" key="1">
    <source>
        <dbReference type="ARBA" id="ARBA00007090"/>
    </source>
</evidence>